<dbReference type="Pfam" id="PF07238">
    <property type="entry name" value="PilZ"/>
    <property type="match status" value="2"/>
</dbReference>
<dbReference type="OrthoDB" id="6208912at2"/>
<gene>
    <name evidence="2" type="ORF">BTO11_09315</name>
</gene>
<dbReference type="GO" id="GO:0035438">
    <property type="term" value="F:cyclic-di-GMP binding"/>
    <property type="evidence" value="ECO:0007669"/>
    <property type="project" value="InterPro"/>
</dbReference>
<dbReference type="Proteomes" id="UP000239007">
    <property type="component" value="Unassembled WGS sequence"/>
</dbReference>
<dbReference type="RefSeq" id="WP_105052343.1">
    <property type="nucleotide sequence ID" value="NZ_BMYG01000002.1"/>
</dbReference>
<feature type="domain" description="PilZ" evidence="1">
    <location>
        <begin position="166"/>
        <end position="244"/>
    </location>
</feature>
<dbReference type="InterPro" id="IPR009875">
    <property type="entry name" value="PilZ_domain"/>
</dbReference>
<organism evidence="2 3">
    <name type="scientific">Psychrosphaera saromensis</name>
    <dbReference type="NCBI Taxonomy" id="716813"/>
    <lineage>
        <taxon>Bacteria</taxon>
        <taxon>Pseudomonadati</taxon>
        <taxon>Pseudomonadota</taxon>
        <taxon>Gammaproteobacteria</taxon>
        <taxon>Alteromonadales</taxon>
        <taxon>Pseudoalteromonadaceae</taxon>
        <taxon>Psychrosphaera</taxon>
    </lineage>
</organism>
<evidence type="ECO:0000259" key="1">
    <source>
        <dbReference type="Pfam" id="PF07238"/>
    </source>
</evidence>
<evidence type="ECO:0000313" key="3">
    <source>
        <dbReference type="Proteomes" id="UP000239007"/>
    </source>
</evidence>
<dbReference type="EMBL" id="MSCH01000003">
    <property type="protein sequence ID" value="PQJ53845.1"/>
    <property type="molecule type" value="Genomic_DNA"/>
</dbReference>
<feature type="domain" description="PilZ" evidence="1">
    <location>
        <begin position="512"/>
        <end position="592"/>
    </location>
</feature>
<dbReference type="AlphaFoldDB" id="A0A2S7UVU5"/>
<keyword evidence="3" id="KW-1185">Reference proteome</keyword>
<name>A0A2S7UVU5_9GAMM</name>
<sequence>MAADLQEFNGIIEELKAVINQPDFDEQFKSATIDVPKSKQFLIKMELKRLAQPCARLIDLRGSVDGETSSFEHKGQVHYLDELAKKIFEQQIEKFGRYTVGVYEAVLHADNNFKIMDKIQQEKRLTEKDKTLAPKTVEKVKEKNPANRVISEHGGEIVHFAQYGIRNEERMNFSINVELQFGIGNVLKANTSDLSISGAKVKIPSAKDVALGQKISLFLTGLEDEVSLNLTDGIQYEIVGIENAGPNYNYIRMKRSFAEEVGSFDEFLSDFINSNKRRYKVNLENTLDAIIIKGFEQYYLPRATSLPIFMREVQGRLLPTMALATENNRETLGYFSDENKSLILQQVLNEARIDAILSSGNLIQESLLFCFTHAKQGKLYFYTATSEELNASPELKDAFIGFGSKKASWKVFKLQVSIANEADGYLPLSIPDSAGEEIKLLNQPPSEKIQSMLSGLKYVVTMTPLTGDNFAEQYQQTHEFSQDLVRKLTQFGHPKLKRYISIVVESIEYVNLRSEERYLYKSGIRIEDPNSDTSIYGETRDFSEHGLQIVLDEADAHKKGDIVLLSMPDFQRVTKAFKLEKLPYEVMTISRNKLIINLRTFEPNGEHTASKFFKKLINQNKAKLTPAKMESKFHGLSKCLRNIAAKSIHNFPMYFAKENSKLRVNTAGKGTETNLLHQMLLKYKPDAHETTFYPLLKDHALISVFSPILTKLKRADKPEYVDLYLRFRPNEKSEIRAFMAQYDDQFMTTEKLTSFIDSAIKTDIFFAYRVFISRTGRPDMNYIAKELAYVGDYALHRAKEIEERLWNVIGVGDVIDISEEVMTRLGFENSQLKQQMLKKNRLVD</sequence>
<dbReference type="Gene3D" id="2.40.10.220">
    <property type="entry name" value="predicted glycosyltransferase like domains"/>
    <property type="match status" value="1"/>
</dbReference>
<protein>
    <recommendedName>
        <fullName evidence="1">PilZ domain-containing protein</fullName>
    </recommendedName>
</protein>
<accession>A0A2S7UVU5</accession>
<reference evidence="2 3" key="1">
    <citation type="submission" date="2016-12" db="EMBL/GenBank/DDBJ databases">
        <title>Diversity of luminous bacteria.</title>
        <authorList>
            <person name="Yoshizawa S."/>
            <person name="Kogure K."/>
        </authorList>
    </citation>
    <scope>NUCLEOTIDE SEQUENCE [LARGE SCALE GENOMIC DNA]</scope>
    <source>
        <strain evidence="2 3">SA4-48</strain>
    </source>
</reference>
<comment type="caution">
    <text evidence="2">The sequence shown here is derived from an EMBL/GenBank/DDBJ whole genome shotgun (WGS) entry which is preliminary data.</text>
</comment>
<evidence type="ECO:0000313" key="2">
    <source>
        <dbReference type="EMBL" id="PQJ53845.1"/>
    </source>
</evidence>
<proteinExistence type="predicted"/>